<dbReference type="PANTHER" id="PTHR43798">
    <property type="entry name" value="MONOACYLGLYCEROL LIPASE"/>
    <property type="match status" value="1"/>
</dbReference>
<dbReference type="InterPro" id="IPR033124">
    <property type="entry name" value="Ser_caboxypep_his_AS"/>
</dbReference>
<dbReference type="InterPro" id="IPR050266">
    <property type="entry name" value="AB_hydrolase_sf"/>
</dbReference>
<proteinExistence type="predicted"/>
<dbReference type="Gene3D" id="3.40.50.1820">
    <property type="entry name" value="alpha/beta hydrolase"/>
    <property type="match status" value="1"/>
</dbReference>
<dbReference type="GO" id="GO:0004185">
    <property type="term" value="F:serine-type carboxypeptidase activity"/>
    <property type="evidence" value="ECO:0007669"/>
    <property type="project" value="InterPro"/>
</dbReference>
<dbReference type="InterPro" id="IPR000639">
    <property type="entry name" value="Epox_hydrolase-like"/>
</dbReference>
<name>A0A8J3Y9C4_9ACTN</name>
<dbReference type="RefSeq" id="WP_203939509.1">
    <property type="nucleotide sequence ID" value="NZ_BAAAGJ010000002.1"/>
</dbReference>
<dbReference type="Proteomes" id="UP000652013">
    <property type="component" value="Unassembled WGS sequence"/>
</dbReference>
<gene>
    <name evidence="2" type="ORF">Sya03_36450</name>
</gene>
<keyword evidence="3" id="KW-1185">Reference proteome</keyword>
<keyword evidence="2" id="KW-0378">Hydrolase</keyword>
<dbReference type="PRINTS" id="PR00412">
    <property type="entry name" value="EPOXHYDRLASE"/>
</dbReference>
<reference evidence="2" key="1">
    <citation type="submission" date="2021-01" db="EMBL/GenBank/DDBJ databases">
        <title>Whole genome shotgun sequence of Spirilliplanes yamanashiensis NBRC 15828.</title>
        <authorList>
            <person name="Komaki H."/>
            <person name="Tamura T."/>
        </authorList>
    </citation>
    <scope>NUCLEOTIDE SEQUENCE</scope>
    <source>
        <strain evidence="2">NBRC 15828</strain>
    </source>
</reference>
<protein>
    <submittedName>
        <fullName evidence="2">Alpha/beta hydrolase</fullName>
    </submittedName>
</protein>
<dbReference type="AlphaFoldDB" id="A0A8J3Y9C4"/>
<accession>A0A8J3Y9C4</accession>
<evidence type="ECO:0000313" key="2">
    <source>
        <dbReference type="EMBL" id="GIJ04293.1"/>
    </source>
</evidence>
<dbReference type="SUPFAM" id="SSF53474">
    <property type="entry name" value="alpha/beta-Hydrolases"/>
    <property type="match status" value="1"/>
</dbReference>
<feature type="domain" description="AB hydrolase-1" evidence="1">
    <location>
        <begin position="24"/>
        <end position="266"/>
    </location>
</feature>
<dbReference type="InterPro" id="IPR000073">
    <property type="entry name" value="AB_hydrolase_1"/>
</dbReference>
<comment type="caution">
    <text evidence="2">The sequence shown here is derived from an EMBL/GenBank/DDBJ whole genome shotgun (WGS) entry which is preliminary data.</text>
</comment>
<sequence length="277" mass="29940">MKHRQVTVGDASLHVIEAGDPAAPPVLFLHGWPQSAQSWAPVLELAAETHHALAVDLPGIGGSTGATDGSKRAVAEVVRLLIERLGLRRPLLAGHDLGGMVVYAYLRRYHDLGRAVIMNTVLPGVAPWDEVLRNPYLWHFALHAVPDLPEQLVTGRERPYFDHFFDVLSPDPAAIGEAERAAAVAAYRGPALRAGFDLYRALTWDAADNELCAQDGPAPTPVLYVRGEHEPGDPDAYVKGLADAGVTDVECAVVPGAGHFAPTENPRAVWDLVRRFQ</sequence>
<evidence type="ECO:0000313" key="3">
    <source>
        <dbReference type="Proteomes" id="UP000652013"/>
    </source>
</evidence>
<dbReference type="EMBL" id="BOOY01000026">
    <property type="protein sequence ID" value="GIJ04293.1"/>
    <property type="molecule type" value="Genomic_DNA"/>
</dbReference>
<dbReference type="Pfam" id="PF00561">
    <property type="entry name" value="Abhydrolase_1"/>
    <property type="match status" value="1"/>
</dbReference>
<organism evidence="2 3">
    <name type="scientific">Spirilliplanes yamanashiensis</name>
    <dbReference type="NCBI Taxonomy" id="42233"/>
    <lineage>
        <taxon>Bacteria</taxon>
        <taxon>Bacillati</taxon>
        <taxon>Actinomycetota</taxon>
        <taxon>Actinomycetes</taxon>
        <taxon>Micromonosporales</taxon>
        <taxon>Micromonosporaceae</taxon>
        <taxon>Spirilliplanes</taxon>
    </lineage>
</organism>
<dbReference type="PROSITE" id="PS00560">
    <property type="entry name" value="CARBOXYPEPT_SER_HIS"/>
    <property type="match status" value="1"/>
</dbReference>
<dbReference type="InterPro" id="IPR029058">
    <property type="entry name" value="AB_hydrolase_fold"/>
</dbReference>
<evidence type="ECO:0000259" key="1">
    <source>
        <dbReference type="Pfam" id="PF00561"/>
    </source>
</evidence>